<dbReference type="InterPro" id="IPR029787">
    <property type="entry name" value="Nucleotide_cyclase"/>
</dbReference>
<keyword evidence="5 8" id="KW-0472">Membrane</keyword>
<dbReference type="GO" id="GO:0004016">
    <property type="term" value="F:adenylate cyclase activity"/>
    <property type="evidence" value="ECO:0007669"/>
    <property type="project" value="UniProtKB-ARBA"/>
</dbReference>
<feature type="transmembrane region" description="Helical" evidence="8">
    <location>
        <begin position="66"/>
        <end position="86"/>
    </location>
</feature>
<dbReference type="CDD" id="cd07302">
    <property type="entry name" value="CHD"/>
    <property type="match status" value="1"/>
</dbReference>
<dbReference type="EMBL" id="CP039865">
    <property type="protein sequence ID" value="QCK85530.1"/>
    <property type="molecule type" value="Genomic_DNA"/>
</dbReference>
<evidence type="ECO:0000259" key="9">
    <source>
        <dbReference type="PROSITE" id="PS50125"/>
    </source>
</evidence>
<keyword evidence="3" id="KW-0547">Nucleotide-binding</keyword>
<dbReference type="PANTHER" id="PTHR11920">
    <property type="entry name" value="GUANYLYL CYCLASE"/>
    <property type="match status" value="1"/>
</dbReference>
<dbReference type="Pfam" id="PF20967">
    <property type="entry name" value="MASE7"/>
    <property type="match status" value="1"/>
</dbReference>
<evidence type="ECO:0000256" key="8">
    <source>
        <dbReference type="SAM" id="Phobius"/>
    </source>
</evidence>
<evidence type="ECO:0000256" key="2">
    <source>
        <dbReference type="ARBA" id="ARBA00022692"/>
    </source>
</evidence>
<dbReference type="GO" id="GO:0009190">
    <property type="term" value="P:cyclic nucleotide biosynthetic process"/>
    <property type="evidence" value="ECO:0007669"/>
    <property type="project" value="InterPro"/>
</dbReference>
<proteinExistence type="inferred from homology"/>
<dbReference type="SUPFAM" id="SSF55073">
    <property type="entry name" value="Nucleotide cyclase"/>
    <property type="match status" value="1"/>
</dbReference>
<keyword evidence="2 8" id="KW-0812">Transmembrane</keyword>
<dbReference type="KEGG" id="paqt:E8L99_06980"/>
<keyword evidence="11" id="KW-1185">Reference proteome</keyword>
<dbReference type="RefSeq" id="WP_137098864.1">
    <property type="nucleotide sequence ID" value="NZ_CP039865.1"/>
</dbReference>
<evidence type="ECO:0000256" key="7">
    <source>
        <dbReference type="RuleBase" id="RU000405"/>
    </source>
</evidence>
<feature type="transmembrane region" description="Helical" evidence="8">
    <location>
        <begin position="182"/>
        <end position="202"/>
    </location>
</feature>
<gene>
    <name evidence="10" type="ORF">E8L99_06980</name>
</gene>
<organism evidence="10 11">
    <name type="scientific">Phreatobacter aquaticus</name>
    <dbReference type="NCBI Taxonomy" id="2570229"/>
    <lineage>
        <taxon>Bacteria</taxon>
        <taxon>Pseudomonadati</taxon>
        <taxon>Pseudomonadota</taxon>
        <taxon>Alphaproteobacteria</taxon>
        <taxon>Hyphomicrobiales</taxon>
        <taxon>Phreatobacteraceae</taxon>
        <taxon>Phreatobacter</taxon>
    </lineage>
</organism>
<evidence type="ECO:0000256" key="6">
    <source>
        <dbReference type="ARBA" id="ARBA00023239"/>
    </source>
</evidence>
<dbReference type="Gene3D" id="3.30.70.1230">
    <property type="entry name" value="Nucleotide cyclase"/>
    <property type="match status" value="1"/>
</dbReference>
<comment type="subcellular location">
    <subcellularLocation>
        <location evidence="1">Membrane</location>
    </subcellularLocation>
</comment>
<dbReference type="GO" id="GO:0035556">
    <property type="term" value="P:intracellular signal transduction"/>
    <property type="evidence" value="ECO:0007669"/>
    <property type="project" value="InterPro"/>
</dbReference>
<dbReference type="AlphaFoldDB" id="A0A4D7QBZ1"/>
<dbReference type="Proteomes" id="UP000298588">
    <property type="component" value="Chromosome"/>
</dbReference>
<keyword evidence="4 8" id="KW-1133">Transmembrane helix</keyword>
<name>A0A4D7QBZ1_9HYPH</name>
<evidence type="ECO:0000313" key="11">
    <source>
        <dbReference type="Proteomes" id="UP000298588"/>
    </source>
</evidence>
<feature type="transmembrane region" description="Helical" evidence="8">
    <location>
        <begin position="143"/>
        <end position="162"/>
    </location>
</feature>
<evidence type="ECO:0000313" key="10">
    <source>
        <dbReference type="EMBL" id="QCK85530.1"/>
    </source>
</evidence>
<feature type="transmembrane region" description="Helical" evidence="8">
    <location>
        <begin position="98"/>
        <end position="116"/>
    </location>
</feature>
<dbReference type="InterPro" id="IPR050401">
    <property type="entry name" value="Cyclic_nucleotide_synthase"/>
</dbReference>
<feature type="domain" description="Guanylate cyclase" evidence="9">
    <location>
        <begin position="248"/>
        <end position="375"/>
    </location>
</feature>
<dbReference type="OrthoDB" id="315417at2"/>
<evidence type="ECO:0000256" key="4">
    <source>
        <dbReference type="ARBA" id="ARBA00022989"/>
    </source>
</evidence>
<dbReference type="InterPro" id="IPR001054">
    <property type="entry name" value="A/G_cyclase"/>
</dbReference>
<dbReference type="PROSITE" id="PS00452">
    <property type="entry name" value="GUANYLATE_CYCLASE_1"/>
    <property type="match status" value="1"/>
</dbReference>
<keyword evidence="6 7" id="KW-0456">Lyase</keyword>
<accession>A0A4D7QBZ1</accession>
<dbReference type="GO" id="GO:0016020">
    <property type="term" value="C:membrane"/>
    <property type="evidence" value="ECO:0007669"/>
    <property type="project" value="UniProtKB-SubCell"/>
</dbReference>
<dbReference type="InterPro" id="IPR018297">
    <property type="entry name" value="A/G_cyclase_CS"/>
</dbReference>
<comment type="similarity">
    <text evidence="7">Belongs to the adenylyl cyclase class-4/guanylyl cyclase family.</text>
</comment>
<dbReference type="SMART" id="SM00044">
    <property type="entry name" value="CYCc"/>
    <property type="match status" value="1"/>
</dbReference>
<dbReference type="Pfam" id="PF00211">
    <property type="entry name" value="Guanylate_cyc"/>
    <property type="match status" value="1"/>
</dbReference>
<evidence type="ECO:0000256" key="3">
    <source>
        <dbReference type="ARBA" id="ARBA00022741"/>
    </source>
</evidence>
<feature type="transmembrane region" description="Helical" evidence="8">
    <location>
        <begin position="122"/>
        <end position="138"/>
    </location>
</feature>
<sequence>MAPEAMRLPKPSRWFALPAWVDRLIHLGIVSEDPDVVRRQRLTNVGVYAAMADQISHLVSNSLHDFQGLLIIHAYNALMVVLELFIHRLHRRGPNAGAVAITVLIILGNTFVVTMFGSDAGLQIYHTLAGAAILVIGVQNWRLWLPLAGLALFCLILTLTFVPPRGFIAPGDAAIRLVLSQQAMVAALLINCGLILYALLALHRAQSQLQVALGRSDNLLLTLLPGPIADRLKAAPAQPIADRLDDVTILFADLVGFTSAAHALPPEEVVAYLDDLVRSFDRLCADHGVEKIKTIGDSYMAASGVGAQGADGAVRMGRFALAMRAAQDGHPTLGTHKLALRIGLHCGEATAGVIGDTRMGYDLWGDAVNTASRLESTGKPGCIHVSEAFRTAAADAFRFEPRGMIEMKGIGSVETFFLSPRDETQPGGASIAAARSMQ</sequence>
<reference evidence="10 11" key="1">
    <citation type="submission" date="2019-04" db="EMBL/GenBank/DDBJ databases">
        <title>Phreatobacter aquaticus sp. nov.</title>
        <authorList>
            <person name="Choi A."/>
            <person name="Baek K."/>
        </authorList>
    </citation>
    <scope>NUCLEOTIDE SEQUENCE [LARGE SCALE GENOMIC DNA]</scope>
    <source>
        <strain evidence="10 11">NMCR1094</strain>
    </source>
</reference>
<dbReference type="GO" id="GO:0000166">
    <property type="term" value="F:nucleotide binding"/>
    <property type="evidence" value="ECO:0007669"/>
    <property type="project" value="UniProtKB-KW"/>
</dbReference>
<protein>
    <submittedName>
        <fullName evidence="10">Adenylate/guanylate cyclase domain-containing protein</fullName>
    </submittedName>
</protein>
<dbReference type="PROSITE" id="PS50125">
    <property type="entry name" value="GUANYLATE_CYCLASE_2"/>
    <property type="match status" value="1"/>
</dbReference>
<evidence type="ECO:0000256" key="5">
    <source>
        <dbReference type="ARBA" id="ARBA00023136"/>
    </source>
</evidence>
<evidence type="ECO:0000256" key="1">
    <source>
        <dbReference type="ARBA" id="ARBA00004370"/>
    </source>
</evidence>
<dbReference type="InterPro" id="IPR048432">
    <property type="entry name" value="MASE7"/>
</dbReference>
<dbReference type="PANTHER" id="PTHR11920:SF335">
    <property type="entry name" value="GUANYLATE CYCLASE"/>
    <property type="match status" value="1"/>
</dbReference>